<dbReference type="EMBL" id="JACOQI010000008">
    <property type="protein sequence ID" value="MBC5770618.1"/>
    <property type="molecule type" value="Genomic_DNA"/>
</dbReference>
<proteinExistence type="predicted"/>
<reference evidence="1" key="1">
    <citation type="submission" date="2020-08" db="EMBL/GenBank/DDBJ databases">
        <title>Genome public.</title>
        <authorList>
            <person name="Liu C."/>
            <person name="Sun Q."/>
        </authorList>
    </citation>
    <scope>NUCLEOTIDE SEQUENCE</scope>
    <source>
        <strain evidence="1">BX15</strain>
    </source>
</reference>
<dbReference type="SUPFAM" id="SSF51695">
    <property type="entry name" value="PLC-like phosphodiesterases"/>
    <property type="match status" value="1"/>
</dbReference>
<keyword evidence="2" id="KW-1185">Reference proteome</keyword>
<organism evidence="1 2">
    <name type="scientific">Dysosmobacter segnis</name>
    <dbReference type="NCBI Taxonomy" id="2763042"/>
    <lineage>
        <taxon>Bacteria</taxon>
        <taxon>Bacillati</taxon>
        <taxon>Bacillota</taxon>
        <taxon>Clostridia</taxon>
        <taxon>Eubacteriales</taxon>
        <taxon>Oscillospiraceae</taxon>
        <taxon>Dysosmobacter</taxon>
    </lineage>
</organism>
<name>A0A923S7X3_9FIRM</name>
<dbReference type="CDD" id="cd08556">
    <property type="entry name" value="GDPD"/>
    <property type="match status" value="1"/>
</dbReference>
<dbReference type="GO" id="GO:0008081">
    <property type="term" value="F:phosphoric diester hydrolase activity"/>
    <property type="evidence" value="ECO:0007669"/>
    <property type="project" value="InterPro"/>
</dbReference>
<dbReference type="InterPro" id="IPR017946">
    <property type="entry name" value="PLC-like_Pdiesterase_TIM-brl"/>
</dbReference>
<evidence type="ECO:0000313" key="1">
    <source>
        <dbReference type="EMBL" id="MBC5770618.1"/>
    </source>
</evidence>
<dbReference type="PANTHER" id="PTHR46211">
    <property type="entry name" value="GLYCEROPHOSPHORYL DIESTER PHOSPHODIESTERASE"/>
    <property type="match status" value="1"/>
</dbReference>
<gene>
    <name evidence="1" type="ORF">H8Z83_09835</name>
</gene>
<dbReference type="Proteomes" id="UP000620327">
    <property type="component" value="Unassembled WGS sequence"/>
</dbReference>
<dbReference type="AlphaFoldDB" id="A0A923S7X3"/>
<protein>
    <submittedName>
        <fullName evidence="1">Glycerophosphodiester phosphodiesterase</fullName>
    </submittedName>
</protein>
<evidence type="ECO:0000313" key="2">
    <source>
        <dbReference type="Proteomes" id="UP000620327"/>
    </source>
</evidence>
<dbReference type="PANTHER" id="PTHR46211:SF1">
    <property type="entry name" value="GLYCEROPHOSPHODIESTER PHOSPHODIESTERASE, CYTOPLASMIC"/>
    <property type="match status" value="1"/>
</dbReference>
<sequence length="220" mass="24153">MHTMITAHSGCEGRPDNSLEYVQYALHCGADALEVDVHPKDDGFYISHDPSDGAHPDLKDVFSLIRGSGVKVNCDLKHPGIEHAVLTLAQACGVDEQLIFSGSVSLEAIQDPAIRCRTFWNIESAMPTLYAQCEAGIPLTEEQIRAAISLYRRCGVQIVNLYYGLCTQERIALLRENGILASVWTVNDVSCARQFLDAGVYNITTRQPVMVCGLRKETGV</sequence>
<dbReference type="PROSITE" id="PS50007">
    <property type="entry name" value="PIPLC_X_DOMAIN"/>
    <property type="match status" value="1"/>
</dbReference>
<dbReference type="RefSeq" id="WP_187014859.1">
    <property type="nucleotide sequence ID" value="NZ_JACOQI010000008.1"/>
</dbReference>
<comment type="caution">
    <text evidence="1">The sequence shown here is derived from an EMBL/GenBank/DDBJ whole genome shotgun (WGS) entry which is preliminary data.</text>
</comment>
<dbReference type="Gene3D" id="3.20.20.190">
    <property type="entry name" value="Phosphatidylinositol (PI) phosphodiesterase"/>
    <property type="match status" value="2"/>
</dbReference>
<accession>A0A923S7X3</accession>
<dbReference type="GO" id="GO:0006629">
    <property type="term" value="P:lipid metabolic process"/>
    <property type="evidence" value="ECO:0007669"/>
    <property type="project" value="InterPro"/>
</dbReference>